<dbReference type="GO" id="GO:0030604">
    <property type="term" value="F:1-deoxy-D-xylulose-5-phosphate reductoisomerase activity"/>
    <property type="evidence" value="ECO:0007669"/>
    <property type="project" value="UniProtKB-UniRule"/>
</dbReference>
<feature type="binding site" evidence="9">
    <location>
        <position position="12"/>
    </location>
    <ligand>
        <name>NADPH</name>
        <dbReference type="ChEBI" id="CHEBI:57783"/>
    </ligand>
</feature>
<keyword evidence="9" id="KW-0460">Magnesium</keyword>
<feature type="binding site" evidence="9">
    <location>
        <position position="13"/>
    </location>
    <ligand>
        <name>NADPH</name>
        <dbReference type="ChEBI" id="CHEBI:57783"/>
    </ligand>
</feature>
<dbReference type="GO" id="GO:0030145">
    <property type="term" value="F:manganese ion binding"/>
    <property type="evidence" value="ECO:0007669"/>
    <property type="project" value="TreeGrafter"/>
</dbReference>
<feature type="binding site" evidence="9">
    <location>
        <position position="195"/>
    </location>
    <ligand>
        <name>1-deoxy-D-xylulose 5-phosphate</name>
        <dbReference type="ChEBI" id="CHEBI:57792"/>
    </ligand>
</feature>
<dbReference type="PIRSF" id="PIRSF006205">
    <property type="entry name" value="Dxp_reductismrs"/>
    <property type="match status" value="1"/>
</dbReference>
<dbReference type="InterPro" id="IPR026877">
    <property type="entry name" value="DXPR_C"/>
</dbReference>
<comment type="caution">
    <text evidence="13">The sequence shown here is derived from an EMBL/GenBank/DDBJ whole genome shotgun (WGS) entry which is preliminary data.</text>
</comment>
<keyword evidence="7 9" id="KW-0414">Isoprene biosynthesis</keyword>
<dbReference type="EMBL" id="PCWR01000032">
    <property type="protein sequence ID" value="PIR07384.1"/>
    <property type="molecule type" value="Genomic_DNA"/>
</dbReference>
<organism evidence="13 14">
    <name type="scientific">Candidatus Jorgensenbacteria bacterium CG11_big_fil_rev_8_21_14_0_20_38_23</name>
    <dbReference type="NCBI Taxonomy" id="1974594"/>
    <lineage>
        <taxon>Bacteria</taxon>
        <taxon>Candidatus Joergenseniibacteriota</taxon>
    </lineage>
</organism>
<evidence type="ECO:0000256" key="6">
    <source>
        <dbReference type="ARBA" id="ARBA00023211"/>
    </source>
</evidence>
<dbReference type="EC" id="1.1.1.267" evidence="9"/>
<accession>A0A2H0NET9</accession>
<comment type="catalytic activity">
    <reaction evidence="8">
        <text>2-C-methyl-D-erythritol 4-phosphate + NADP(+) = 1-deoxy-D-xylulose 5-phosphate + NADPH + H(+)</text>
        <dbReference type="Rhea" id="RHEA:13717"/>
        <dbReference type="ChEBI" id="CHEBI:15378"/>
        <dbReference type="ChEBI" id="CHEBI:57783"/>
        <dbReference type="ChEBI" id="CHEBI:57792"/>
        <dbReference type="ChEBI" id="CHEBI:58262"/>
        <dbReference type="ChEBI" id="CHEBI:58349"/>
        <dbReference type="EC" id="1.1.1.267"/>
    </reaction>
    <physiologicalReaction direction="right-to-left" evidence="8">
        <dbReference type="Rhea" id="RHEA:13719"/>
    </physiologicalReaction>
</comment>
<proteinExistence type="inferred from homology"/>
<comment type="similarity">
    <text evidence="2 9">Belongs to the DXR family.</text>
</comment>
<comment type="pathway">
    <text evidence="1 9">Isoprenoid biosynthesis; isopentenyl diphosphate biosynthesis via DXP pathway; isopentenyl diphosphate from 1-deoxy-D-xylulose 5-phosphate: step 1/6.</text>
</comment>
<feature type="binding site" evidence="9">
    <location>
        <position position="217"/>
    </location>
    <ligand>
        <name>1-deoxy-D-xylulose 5-phosphate</name>
        <dbReference type="ChEBI" id="CHEBI:57792"/>
    </ligand>
</feature>
<feature type="binding site" evidence="9">
    <location>
        <position position="11"/>
    </location>
    <ligand>
        <name>NADPH</name>
        <dbReference type="ChEBI" id="CHEBI:57783"/>
    </ligand>
</feature>
<feature type="binding site" evidence="9">
    <location>
        <position position="172"/>
    </location>
    <ligand>
        <name>1-deoxy-D-xylulose 5-phosphate</name>
        <dbReference type="ChEBI" id="CHEBI:57792"/>
    </ligand>
</feature>
<feature type="domain" description="DXP reductoisomerase C-terminal" evidence="12">
    <location>
        <begin position="257"/>
        <end position="371"/>
    </location>
</feature>
<feature type="binding site" evidence="9">
    <location>
        <position position="147"/>
    </location>
    <ligand>
        <name>1-deoxy-D-xylulose 5-phosphate</name>
        <dbReference type="ChEBI" id="CHEBI:57792"/>
    </ligand>
</feature>
<dbReference type="InterPro" id="IPR013512">
    <property type="entry name" value="DXP_reductoisomerase_N"/>
</dbReference>
<keyword evidence="5 9" id="KW-0560">Oxidoreductase</keyword>
<comment type="cofactor">
    <cofactor evidence="9">
        <name>Mg(2+)</name>
        <dbReference type="ChEBI" id="CHEBI:18420"/>
    </cofactor>
    <cofactor evidence="9">
        <name>Mn(2+)</name>
        <dbReference type="ChEBI" id="CHEBI:29035"/>
    </cofactor>
</comment>
<dbReference type="Proteomes" id="UP000228867">
    <property type="component" value="Unassembled WGS sequence"/>
</dbReference>
<dbReference type="Pfam" id="PF02670">
    <property type="entry name" value="DXP_reductoisom"/>
    <property type="match status" value="1"/>
</dbReference>
<dbReference type="Pfam" id="PF08436">
    <property type="entry name" value="DXP_redisom_C"/>
    <property type="match status" value="1"/>
</dbReference>
<sequence length="379" mass="43079">MENLVILGSTGSIGKQTLDVLRKKKGYYKVLGLAAKDEIEILSSQIREFKPEIVSVAEKETASKLLKLFPSLKIYFGEKGLIELSTNQKADSIVFSTSGIVCLKPLIEAIKKRKKVLVANKEILITAGEIINRYLDKYKAEFLPLDSEHSAIFQCLKGENKNEIKNLTLTCSGGPFRNYPKNKLKEVTIKEVLSHPVWKMGPKITVDSATLLNKGFEVLEAHYIFRVPLEKIKVVVHPECIIHSMVEFQDGSVKALLSVPDMRIPIQYAIFHPKRLPDLLEPLDLIKIKNLSFFEPDTKKFPCLKFAYWAGKIGKTMPAALVFADEIAAQKFLNNEIKFLDIPKLIEKILESHRPKLVSKIENIFEVEKWVYEKIEELL</sequence>
<evidence type="ECO:0000259" key="12">
    <source>
        <dbReference type="Pfam" id="PF13288"/>
    </source>
</evidence>
<protein>
    <recommendedName>
        <fullName evidence="9">1-deoxy-D-xylulose 5-phosphate reductoisomerase</fullName>
        <shortName evidence="9">DXP reductoisomerase</shortName>
        <ecNumber evidence="9">1.1.1.267</ecNumber>
    </recommendedName>
    <alternativeName>
        <fullName evidence="9">1-deoxyxylulose-5-phosphate reductoisomerase</fullName>
    </alternativeName>
    <alternativeName>
        <fullName evidence="9">2-C-methyl-D-erythritol 4-phosphate synthase</fullName>
    </alternativeName>
</protein>
<feature type="binding site" evidence="9">
    <location>
        <position position="121"/>
    </location>
    <ligand>
        <name>1-deoxy-D-xylulose 5-phosphate</name>
        <dbReference type="ChEBI" id="CHEBI:57792"/>
    </ligand>
</feature>
<dbReference type="InterPro" id="IPR036169">
    <property type="entry name" value="DXPR_C_sf"/>
</dbReference>
<dbReference type="InterPro" id="IPR003821">
    <property type="entry name" value="DXP_reductoisomerase"/>
</dbReference>
<reference evidence="13 14" key="1">
    <citation type="submission" date="2017-09" db="EMBL/GenBank/DDBJ databases">
        <title>Depth-based differentiation of microbial function through sediment-hosted aquifers and enrichment of novel symbionts in the deep terrestrial subsurface.</title>
        <authorList>
            <person name="Probst A.J."/>
            <person name="Ladd B."/>
            <person name="Jarett J.K."/>
            <person name="Geller-Mcgrath D.E."/>
            <person name="Sieber C.M."/>
            <person name="Emerson J.B."/>
            <person name="Anantharaman K."/>
            <person name="Thomas B.C."/>
            <person name="Malmstrom R."/>
            <person name="Stieglmeier M."/>
            <person name="Klingl A."/>
            <person name="Woyke T."/>
            <person name="Ryan C.M."/>
            <person name="Banfield J.F."/>
        </authorList>
    </citation>
    <scope>NUCLEOTIDE SEQUENCE [LARGE SCALE GENOMIC DNA]</scope>
    <source>
        <strain evidence="13">CG11_big_fil_rev_8_21_14_0_20_38_23</strain>
    </source>
</reference>
<comment type="function">
    <text evidence="9">Catalyzes the NADPH-dependent rearrangement and reduction of 1-deoxy-D-xylulose-5-phosphate (DXP) to 2-C-methyl-D-erythritol 4-phosphate (MEP).</text>
</comment>
<name>A0A2H0NET9_9BACT</name>
<dbReference type="AlphaFoldDB" id="A0A2H0NET9"/>
<feature type="domain" description="1-deoxy-D-xylulose 5-phosphate reductoisomerase C-terminal" evidence="11">
    <location>
        <begin position="143"/>
        <end position="225"/>
    </location>
</feature>
<keyword evidence="6 9" id="KW-0464">Manganese</keyword>
<evidence type="ECO:0000256" key="7">
    <source>
        <dbReference type="ARBA" id="ARBA00023229"/>
    </source>
</evidence>
<dbReference type="InterPro" id="IPR013644">
    <property type="entry name" value="DXP_reductoisomerase_C"/>
</dbReference>
<dbReference type="PANTHER" id="PTHR30525:SF0">
    <property type="entry name" value="1-DEOXY-D-XYLULOSE 5-PHOSPHATE REDUCTOISOMERASE, CHLOROPLASTIC"/>
    <property type="match status" value="1"/>
</dbReference>
<dbReference type="NCBIfam" id="TIGR00243">
    <property type="entry name" value="Dxr"/>
    <property type="match status" value="1"/>
</dbReference>
<keyword evidence="4 9" id="KW-0521">NADP</keyword>
<dbReference type="Gene3D" id="3.40.50.720">
    <property type="entry name" value="NAD(P)-binding Rossmann-like Domain"/>
    <property type="match status" value="1"/>
</dbReference>
<feature type="domain" description="1-deoxy-D-xylulose 5-phosphate reductoisomerase N-terminal" evidence="10">
    <location>
        <begin position="4"/>
        <end position="128"/>
    </location>
</feature>
<dbReference type="Pfam" id="PF13288">
    <property type="entry name" value="DXPR_C"/>
    <property type="match status" value="1"/>
</dbReference>
<feature type="binding site" evidence="9">
    <location>
        <position position="120"/>
    </location>
    <ligand>
        <name>NADPH</name>
        <dbReference type="ChEBI" id="CHEBI:57783"/>
    </ligand>
</feature>
<dbReference type="NCBIfam" id="NF009114">
    <property type="entry name" value="PRK12464.1"/>
    <property type="match status" value="1"/>
</dbReference>
<feature type="binding site" evidence="9">
    <location>
        <position position="10"/>
    </location>
    <ligand>
        <name>NADPH</name>
        <dbReference type="ChEBI" id="CHEBI:57783"/>
    </ligand>
</feature>
<evidence type="ECO:0000256" key="5">
    <source>
        <dbReference type="ARBA" id="ARBA00023002"/>
    </source>
</evidence>
<dbReference type="SUPFAM" id="SSF51735">
    <property type="entry name" value="NAD(P)-binding Rossmann-fold domains"/>
    <property type="match status" value="1"/>
</dbReference>
<dbReference type="GO" id="GO:0016853">
    <property type="term" value="F:isomerase activity"/>
    <property type="evidence" value="ECO:0007669"/>
    <property type="project" value="UniProtKB-KW"/>
</dbReference>
<evidence type="ECO:0000256" key="1">
    <source>
        <dbReference type="ARBA" id="ARBA00005094"/>
    </source>
</evidence>
<gene>
    <name evidence="9" type="primary">dxr</name>
    <name evidence="13" type="ORF">COV54_01350</name>
</gene>
<evidence type="ECO:0000256" key="4">
    <source>
        <dbReference type="ARBA" id="ARBA00022857"/>
    </source>
</evidence>
<dbReference type="SUPFAM" id="SSF55347">
    <property type="entry name" value="Glyceraldehyde-3-phosphate dehydrogenase-like, C-terminal domain"/>
    <property type="match status" value="1"/>
</dbReference>
<comment type="caution">
    <text evidence="9">Lacks conserved residue(s) required for the propagation of feature annotation.</text>
</comment>
<feature type="binding site" evidence="9">
    <location>
        <position position="217"/>
    </location>
    <ligand>
        <name>Mn(2+)</name>
        <dbReference type="ChEBI" id="CHEBI:29035"/>
    </ligand>
</feature>
<evidence type="ECO:0000256" key="9">
    <source>
        <dbReference type="HAMAP-Rule" id="MF_00183"/>
    </source>
</evidence>
<feature type="binding site" evidence="9">
    <location>
        <position position="213"/>
    </location>
    <ligand>
        <name>1-deoxy-D-xylulose 5-phosphate</name>
        <dbReference type="ChEBI" id="CHEBI:57792"/>
    </ligand>
</feature>
<dbReference type="InterPro" id="IPR036291">
    <property type="entry name" value="NAD(P)-bd_dom_sf"/>
</dbReference>
<feature type="binding site" evidence="9">
    <location>
        <position position="201"/>
    </location>
    <ligand>
        <name>NADPH</name>
        <dbReference type="ChEBI" id="CHEBI:57783"/>
    </ligand>
</feature>
<feature type="binding site" evidence="9">
    <location>
        <position position="208"/>
    </location>
    <ligand>
        <name>1-deoxy-D-xylulose 5-phosphate</name>
        <dbReference type="ChEBI" id="CHEBI:57792"/>
    </ligand>
</feature>
<evidence type="ECO:0000256" key="3">
    <source>
        <dbReference type="ARBA" id="ARBA00022723"/>
    </source>
</evidence>
<dbReference type="FunFam" id="3.40.50.720:FF:000045">
    <property type="entry name" value="1-deoxy-D-xylulose 5-phosphate reductoisomerase"/>
    <property type="match status" value="1"/>
</dbReference>
<evidence type="ECO:0000256" key="2">
    <source>
        <dbReference type="ARBA" id="ARBA00006825"/>
    </source>
</evidence>
<keyword evidence="3 9" id="KW-0479">Metal-binding</keyword>
<feature type="binding site" evidence="9">
    <location>
        <position position="122"/>
    </location>
    <ligand>
        <name>NADPH</name>
        <dbReference type="ChEBI" id="CHEBI:57783"/>
    </ligand>
</feature>
<dbReference type="UniPathway" id="UPA00056">
    <property type="reaction ID" value="UER00092"/>
</dbReference>
<evidence type="ECO:0000259" key="10">
    <source>
        <dbReference type="Pfam" id="PF02670"/>
    </source>
</evidence>
<evidence type="ECO:0000256" key="8">
    <source>
        <dbReference type="ARBA" id="ARBA00048543"/>
    </source>
</evidence>
<dbReference type="Gene3D" id="1.10.1740.10">
    <property type="match status" value="1"/>
</dbReference>
<dbReference type="SUPFAM" id="SSF69055">
    <property type="entry name" value="1-deoxy-D-xylulose-5-phosphate reductoisomerase, C-terminal domain"/>
    <property type="match status" value="1"/>
</dbReference>
<feature type="binding site" evidence="9">
    <location>
        <position position="214"/>
    </location>
    <ligand>
        <name>1-deoxy-D-xylulose 5-phosphate</name>
        <dbReference type="ChEBI" id="CHEBI:57792"/>
    </ligand>
</feature>
<keyword evidence="13" id="KW-0413">Isomerase</keyword>
<feature type="binding site" evidence="9">
    <location>
        <position position="148"/>
    </location>
    <ligand>
        <name>1-deoxy-D-xylulose 5-phosphate</name>
        <dbReference type="ChEBI" id="CHEBI:57792"/>
    </ligand>
</feature>
<dbReference type="GO" id="GO:0070402">
    <property type="term" value="F:NADPH binding"/>
    <property type="evidence" value="ECO:0007669"/>
    <property type="project" value="InterPro"/>
</dbReference>
<evidence type="ECO:0000259" key="11">
    <source>
        <dbReference type="Pfam" id="PF08436"/>
    </source>
</evidence>
<dbReference type="GO" id="GO:0051484">
    <property type="term" value="P:isopentenyl diphosphate biosynthetic process, methylerythritol 4-phosphate pathway involved in terpenoid biosynthetic process"/>
    <property type="evidence" value="ECO:0007669"/>
    <property type="project" value="TreeGrafter"/>
</dbReference>
<dbReference type="HAMAP" id="MF_00183">
    <property type="entry name" value="DXP_reductoisom"/>
    <property type="match status" value="1"/>
</dbReference>
<feature type="binding site" evidence="9">
    <location>
        <position position="148"/>
    </location>
    <ligand>
        <name>Mn(2+)</name>
        <dbReference type="ChEBI" id="CHEBI:29035"/>
    </ligand>
</feature>
<dbReference type="PANTHER" id="PTHR30525">
    <property type="entry name" value="1-DEOXY-D-XYLULOSE 5-PHOSPHATE REDUCTOISOMERASE"/>
    <property type="match status" value="1"/>
</dbReference>
<evidence type="ECO:0000313" key="13">
    <source>
        <dbReference type="EMBL" id="PIR07384.1"/>
    </source>
</evidence>
<feature type="binding site" evidence="9">
    <location>
        <position position="146"/>
    </location>
    <ligand>
        <name>Mn(2+)</name>
        <dbReference type="ChEBI" id="CHEBI:29035"/>
    </ligand>
</feature>
<evidence type="ECO:0000313" key="14">
    <source>
        <dbReference type="Proteomes" id="UP000228867"/>
    </source>
</evidence>